<feature type="region of interest" description="Disordered" evidence="1">
    <location>
        <begin position="393"/>
        <end position="463"/>
    </location>
</feature>
<dbReference type="AlphaFoldDB" id="A0A6H0XJY3"/>
<name>A0A6H0XJY3_9PEZI</name>
<feature type="compositionally biased region" description="Polar residues" evidence="1">
    <location>
        <begin position="599"/>
        <end position="614"/>
    </location>
</feature>
<dbReference type="InterPro" id="IPR037191">
    <property type="entry name" value="VPS9_dom_sf"/>
</dbReference>
<dbReference type="PROSITE" id="PS51205">
    <property type="entry name" value="VPS9"/>
    <property type="match status" value="1"/>
</dbReference>
<dbReference type="GO" id="GO:0030139">
    <property type="term" value="C:endocytic vesicle"/>
    <property type="evidence" value="ECO:0007669"/>
    <property type="project" value="TreeGrafter"/>
</dbReference>
<evidence type="ECO:0000259" key="2">
    <source>
        <dbReference type="PROSITE" id="PS51205"/>
    </source>
</evidence>
<dbReference type="Proteomes" id="UP000503462">
    <property type="component" value="Chromosome 1"/>
</dbReference>
<accession>A0A6H0XJY3</accession>
<feature type="region of interest" description="Disordered" evidence="1">
    <location>
        <begin position="157"/>
        <end position="194"/>
    </location>
</feature>
<dbReference type="OrthoDB" id="10264848at2759"/>
<gene>
    <name evidence="3" type="ORF">AMS68_000549</name>
</gene>
<dbReference type="PANTHER" id="PTHR23101">
    <property type="entry name" value="RAB GDP/GTP EXCHANGE FACTOR"/>
    <property type="match status" value="1"/>
</dbReference>
<dbReference type="InterPro" id="IPR045046">
    <property type="entry name" value="Vps9-like"/>
</dbReference>
<reference evidence="3 4" key="1">
    <citation type="journal article" date="2016" name="Sci. Rep.">
        <title>Peltaster fructicola genome reveals evolution from an invasive phytopathogen to an ectophytic parasite.</title>
        <authorList>
            <person name="Xu C."/>
            <person name="Chen H."/>
            <person name="Gleason M.L."/>
            <person name="Xu J.R."/>
            <person name="Liu H."/>
            <person name="Zhang R."/>
            <person name="Sun G."/>
        </authorList>
    </citation>
    <scope>NUCLEOTIDE SEQUENCE [LARGE SCALE GENOMIC DNA]</scope>
    <source>
        <strain evidence="3 4">LNHT1506</strain>
    </source>
</reference>
<dbReference type="SMART" id="SM00167">
    <property type="entry name" value="VPS9"/>
    <property type="match status" value="1"/>
</dbReference>
<organism evidence="3 4">
    <name type="scientific">Peltaster fructicola</name>
    <dbReference type="NCBI Taxonomy" id="286661"/>
    <lineage>
        <taxon>Eukaryota</taxon>
        <taxon>Fungi</taxon>
        <taxon>Dikarya</taxon>
        <taxon>Ascomycota</taxon>
        <taxon>Pezizomycotina</taxon>
        <taxon>Dothideomycetes</taxon>
        <taxon>Dothideomycetes incertae sedis</taxon>
        <taxon>Peltaster</taxon>
    </lineage>
</organism>
<dbReference type="PANTHER" id="PTHR23101:SF97">
    <property type="entry name" value="DOMAIN PROTEIN, PUTATIVE (AFU_ORTHOLOGUE AFUA_2G10890)-RELATED"/>
    <property type="match status" value="1"/>
</dbReference>
<evidence type="ECO:0000313" key="4">
    <source>
        <dbReference type="Proteomes" id="UP000503462"/>
    </source>
</evidence>
<proteinExistence type="predicted"/>
<feature type="compositionally biased region" description="Pro residues" evidence="1">
    <location>
        <begin position="408"/>
        <end position="419"/>
    </location>
</feature>
<evidence type="ECO:0000313" key="3">
    <source>
        <dbReference type="EMBL" id="QIW95031.1"/>
    </source>
</evidence>
<dbReference type="EMBL" id="CP051139">
    <property type="protein sequence ID" value="QIW95031.1"/>
    <property type="molecule type" value="Genomic_DNA"/>
</dbReference>
<protein>
    <recommendedName>
        <fullName evidence="2">VPS9 domain-containing protein</fullName>
    </recommendedName>
</protein>
<dbReference type="GO" id="GO:0005829">
    <property type="term" value="C:cytosol"/>
    <property type="evidence" value="ECO:0007669"/>
    <property type="project" value="TreeGrafter"/>
</dbReference>
<dbReference type="Gene3D" id="1.20.1050.80">
    <property type="entry name" value="VPS9 domain"/>
    <property type="match status" value="1"/>
</dbReference>
<feature type="region of interest" description="Disordered" evidence="1">
    <location>
        <begin position="573"/>
        <end position="614"/>
    </location>
</feature>
<feature type="compositionally biased region" description="Low complexity" evidence="1">
    <location>
        <begin position="581"/>
        <end position="595"/>
    </location>
</feature>
<dbReference type="SUPFAM" id="SSF109993">
    <property type="entry name" value="VPS9 domain"/>
    <property type="match status" value="1"/>
</dbReference>
<dbReference type="GO" id="GO:0031267">
    <property type="term" value="F:small GTPase binding"/>
    <property type="evidence" value="ECO:0007669"/>
    <property type="project" value="TreeGrafter"/>
</dbReference>
<feature type="region of interest" description="Disordered" evidence="1">
    <location>
        <begin position="534"/>
        <end position="555"/>
    </location>
</feature>
<dbReference type="Pfam" id="PF02204">
    <property type="entry name" value="VPS9"/>
    <property type="match status" value="1"/>
</dbReference>
<dbReference type="GO" id="GO:0016192">
    <property type="term" value="P:vesicle-mediated transport"/>
    <property type="evidence" value="ECO:0007669"/>
    <property type="project" value="InterPro"/>
</dbReference>
<feature type="region of interest" description="Disordered" evidence="1">
    <location>
        <begin position="1"/>
        <end position="52"/>
    </location>
</feature>
<feature type="domain" description="VPS9" evidence="2">
    <location>
        <begin position="235"/>
        <end position="392"/>
    </location>
</feature>
<evidence type="ECO:0000256" key="1">
    <source>
        <dbReference type="SAM" id="MobiDB-lite"/>
    </source>
</evidence>
<keyword evidence="4" id="KW-1185">Reference proteome</keyword>
<dbReference type="InterPro" id="IPR003123">
    <property type="entry name" value="VPS9"/>
</dbReference>
<dbReference type="GO" id="GO:0005085">
    <property type="term" value="F:guanyl-nucleotide exchange factor activity"/>
    <property type="evidence" value="ECO:0007669"/>
    <property type="project" value="InterPro"/>
</dbReference>
<sequence>MSTPREPRLRALHTSKSFTRLEASPVDSSPRKRASTIQSPGITTVPEAHPGRGLANIDTQVGMSDVFENHDDQHEVEAKEDTDVHEVKLPSTLEDLPVEIRSLTERFLDGLLAKVHPAPMTADQVSQKYQDFYERAAAQINTHIAALISKIGRPQIGSSRASLKGRPRAGSATKRAESPASISGGEMLTPSEVTDRRRARRLLELKRVAMEETVERCVCERIYDRLWKHRSTDDDARDEKLRSKTAALALVGIGLKELHTDSDASSKQARQVATEKEADISTSLQSARRSLQEMDVEKYPLGKLQHLTAAHKGIVETLSTYFPSSSSADEILPTLIYTLITTPPETINVVSNLCYIQRFRAADKVDGEAAYCLVNLEAAIAFLETVDLSSLRADELPQGPPKSSSQPSTPPPGDFPPELTPMTEQSPKPDVSPVEKSSLAPAVTSTQSVTASARPVLQPRSLSSMMQAQANKLETGRENFLSTADRVYDSLAGTLELSLKSVFGRFKDQAAAATSPLPKTLDDARRLISPVQTDEDELSMVSGRSTPSNLEDPLRLWPNTESKALDLIAGRKQLRDRSADSARSGGSGRRVAFAGDGSISATSTSNRLPTPQESLSGAANFITSMNPLNRFGVPSFPRFGRTTPVSPRVSSAVERDFNAEHANSLPPTPAAVDASEDLNAREALAELKKIKPPKKRFLDISSAAELRIGDIEELLREYKRLAKAIGEAVSS</sequence>